<dbReference type="OrthoDB" id="5515115at2"/>
<evidence type="ECO:0000256" key="1">
    <source>
        <dbReference type="ARBA" id="ARBA00022724"/>
    </source>
</evidence>
<dbReference type="RefSeq" id="WP_120556945.1">
    <property type="nucleotide sequence ID" value="NZ_RAWK01000114.1"/>
</dbReference>
<keyword evidence="4" id="KW-1185">Reference proteome</keyword>
<dbReference type="EMBL" id="RAWK01000114">
    <property type="protein sequence ID" value="RKH63749.1"/>
    <property type="molecule type" value="Genomic_DNA"/>
</dbReference>
<protein>
    <submittedName>
        <fullName evidence="3">Transposase</fullName>
    </submittedName>
</protein>
<dbReference type="InterPro" id="IPR001523">
    <property type="entry name" value="Paired_dom"/>
</dbReference>
<dbReference type="AlphaFoldDB" id="A0A3A8Q4X6"/>
<organism evidence="3 4">
    <name type="scientific">Corallococcus aberystwythensis</name>
    <dbReference type="NCBI Taxonomy" id="2316722"/>
    <lineage>
        <taxon>Bacteria</taxon>
        <taxon>Pseudomonadati</taxon>
        <taxon>Myxococcota</taxon>
        <taxon>Myxococcia</taxon>
        <taxon>Myxococcales</taxon>
        <taxon>Cystobacterineae</taxon>
        <taxon>Myxococcaceae</taxon>
        <taxon>Corallococcus</taxon>
    </lineage>
</organism>
<evidence type="ECO:0000313" key="3">
    <source>
        <dbReference type="EMBL" id="RKH63749.1"/>
    </source>
</evidence>
<dbReference type="GO" id="GO:0006355">
    <property type="term" value="P:regulation of DNA-templated transcription"/>
    <property type="evidence" value="ECO:0007669"/>
    <property type="project" value="InterPro"/>
</dbReference>
<feature type="domain" description="Paired" evidence="2">
    <location>
        <begin position="1"/>
        <end position="113"/>
    </location>
</feature>
<dbReference type="SUPFAM" id="SSF46689">
    <property type="entry name" value="Homeodomain-like"/>
    <property type="match status" value="1"/>
</dbReference>
<reference evidence="4" key="1">
    <citation type="submission" date="2018-09" db="EMBL/GenBank/DDBJ databases">
        <authorList>
            <person name="Livingstone P.G."/>
            <person name="Whitworth D.E."/>
        </authorList>
    </citation>
    <scope>NUCLEOTIDE SEQUENCE [LARGE SCALE GENOMIC DNA]</scope>
    <source>
        <strain evidence="4">AB050A</strain>
    </source>
</reference>
<name>A0A3A8Q4X6_9BACT</name>
<dbReference type="Proteomes" id="UP000267003">
    <property type="component" value="Unassembled WGS sequence"/>
</dbReference>
<accession>A0A3A8Q4X6</accession>
<dbReference type="InterPro" id="IPR036388">
    <property type="entry name" value="WH-like_DNA-bd_sf"/>
</dbReference>
<dbReference type="Pfam" id="PF13384">
    <property type="entry name" value="HTH_23"/>
    <property type="match status" value="1"/>
</dbReference>
<comment type="caution">
    <text evidence="3">The sequence shown here is derived from an EMBL/GenBank/DDBJ whole genome shotgun (WGS) entry which is preliminary data.</text>
</comment>
<dbReference type="GO" id="GO:0003677">
    <property type="term" value="F:DNA binding"/>
    <property type="evidence" value="ECO:0007669"/>
    <property type="project" value="InterPro"/>
</dbReference>
<proteinExistence type="predicted"/>
<keyword evidence="1" id="KW-0563">Paired box</keyword>
<dbReference type="InterPro" id="IPR011991">
    <property type="entry name" value="ArsR-like_HTH"/>
</dbReference>
<dbReference type="InterPro" id="IPR009057">
    <property type="entry name" value="Homeodomain-like_sf"/>
</dbReference>
<dbReference type="CDD" id="cd00090">
    <property type="entry name" value="HTH_ARSR"/>
    <property type="match status" value="1"/>
</dbReference>
<sequence length="153" mass="16916">MSEGHPTPEKLRRAIVRAFHDEGLSYAQIAHLLGIGEATVSRVLRLYRETGDVVPRPKGGGRFSPIRGKVATEIKRLVAQKPDATVRKLMAELTARSGIVTSRPAMQRALHRLGFSHKKVPHRLRARRAAKPLAQACPRCAPERRGRAAARLP</sequence>
<evidence type="ECO:0000259" key="2">
    <source>
        <dbReference type="PROSITE" id="PS51057"/>
    </source>
</evidence>
<evidence type="ECO:0000313" key="4">
    <source>
        <dbReference type="Proteomes" id="UP000267003"/>
    </source>
</evidence>
<dbReference type="PROSITE" id="PS51057">
    <property type="entry name" value="PAIRED_2"/>
    <property type="match status" value="1"/>
</dbReference>
<gene>
    <name evidence="3" type="ORF">D7W81_19805</name>
</gene>
<dbReference type="Gene3D" id="1.10.10.10">
    <property type="entry name" value="Winged helix-like DNA-binding domain superfamily/Winged helix DNA-binding domain"/>
    <property type="match status" value="1"/>
</dbReference>